<dbReference type="Proteomes" id="UP000191285">
    <property type="component" value="Unassembled WGS sequence"/>
</dbReference>
<proteinExistence type="predicted"/>
<feature type="region of interest" description="Disordered" evidence="1">
    <location>
        <begin position="1"/>
        <end position="35"/>
    </location>
</feature>
<protein>
    <submittedName>
        <fullName evidence="2">Uncharacterized protein</fullName>
    </submittedName>
</protein>
<reference evidence="3" key="1">
    <citation type="journal article" date="2017" name="Nat. Microbiol.">
        <title>Global analysis of biosynthetic gene clusters reveals vast potential of secondary metabolite production in Penicillium species.</title>
        <authorList>
            <person name="Nielsen J.C."/>
            <person name="Grijseels S."/>
            <person name="Prigent S."/>
            <person name="Ji B."/>
            <person name="Dainat J."/>
            <person name="Nielsen K.F."/>
            <person name="Frisvad J.C."/>
            <person name="Workman M."/>
            <person name="Nielsen J."/>
        </authorList>
    </citation>
    <scope>NUCLEOTIDE SEQUENCE [LARGE SCALE GENOMIC DNA]</scope>
    <source>
        <strain evidence="3">IBT 24891</strain>
    </source>
</reference>
<evidence type="ECO:0000256" key="1">
    <source>
        <dbReference type="SAM" id="MobiDB-lite"/>
    </source>
</evidence>
<sequence>MTASLPGALGTSTSTTTTTTAAAAAAATTRAGTEPGPLPVIVEPAIQAEIPTLAFAPRSIDLLLTVNGYGRRYTKFWRFGMDIKKDKMYQKKKYQSSYSSLFITH</sequence>
<comment type="caution">
    <text evidence="2">The sequence shown here is derived from an EMBL/GenBank/DDBJ whole genome shotgun (WGS) entry which is preliminary data.</text>
</comment>
<evidence type="ECO:0000313" key="3">
    <source>
        <dbReference type="Proteomes" id="UP000191285"/>
    </source>
</evidence>
<organism evidence="2 3">
    <name type="scientific">Penicillium steckii</name>
    <dbReference type="NCBI Taxonomy" id="303698"/>
    <lineage>
        <taxon>Eukaryota</taxon>
        <taxon>Fungi</taxon>
        <taxon>Dikarya</taxon>
        <taxon>Ascomycota</taxon>
        <taxon>Pezizomycotina</taxon>
        <taxon>Eurotiomycetes</taxon>
        <taxon>Eurotiomycetidae</taxon>
        <taxon>Eurotiales</taxon>
        <taxon>Aspergillaceae</taxon>
        <taxon>Penicillium</taxon>
    </lineage>
</organism>
<accession>A0A1V6TY30</accession>
<gene>
    <name evidence="2" type="ORF">PENSTE_c001G01021</name>
</gene>
<dbReference type="AlphaFoldDB" id="A0A1V6TY30"/>
<evidence type="ECO:0000313" key="2">
    <source>
        <dbReference type="EMBL" id="OQE31235.1"/>
    </source>
</evidence>
<name>A0A1V6TY30_9EURO</name>
<keyword evidence="3" id="KW-1185">Reference proteome</keyword>
<feature type="compositionally biased region" description="Low complexity" evidence="1">
    <location>
        <begin position="11"/>
        <end position="29"/>
    </location>
</feature>
<dbReference type="EMBL" id="MLKD01000001">
    <property type="protein sequence ID" value="OQE31235.1"/>
    <property type="molecule type" value="Genomic_DNA"/>
</dbReference>